<dbReference type="InterPro" id="IPR036890">
    <property type="entry name" value="HATPase_C_sf"/>
</dbReference>
<evidence type="ECO:0000256" key="2">
    <source>
        <dbReference type="ARBA" id="ARBA00007845"/>
    </source>
</evidence>
<proteinExistence type="inferred from homology"/>
<keyword evidence="12" id="KW-0539">Nucleus</keyword>
<evidence type="ECO:0000256" key="10">
    <source>
        <dbReference type="ARBA" id="ARBA00023158"/>
    </source>
</evidence>
<evidence type="ECO:0000313" key="15">
    <source>
        <dbReference type="EMBL" id="KAL0906333.1"/>
    </source>
</evidence>
<evidence type="ECO:0000259" key="14">
    <source>
        <dbReference type="PROSITE" id="PS51050"/>
    </source>
</evidence>
<feature type="compositionally biased region" description="Basic and acidic residues" evidence="13">
    <location>
        <begin position="724"/>
        <end position="735"/>
    </location>
</feature>
<dbReference type="Gene3D" id="3.30.40.100">
    <property type="match status" value="1"/>
</dbReference>
<evidence type="ECO:0000256" key="4">
    <source>
        <dbReference type="ARBA" id="ARBA00022723"/>
    </source>
</evidence>
<keyword evidence="11" id="KW-0234">DNA repair</keyword>
<evidence type="ECO:0000256" key="7">
    <source>
        <dbReference type="ARBA" id="ARBA00022771"/>
    </source>
</evidence>
<reference evidence="15 16" key="1">
    <citation type="journal article" date="2024" name="Plant Biotechnol. J.">
        <title>Dendrobium thyrsiflorum genome and its molecular insights into genes involved in important horticultural traits.</title>
        <authorList>
            <person name="Chen B."/>
            <person name="Wang J.Y."/>
            <person name="Zheng P.J."/>
            <person name="Li K.L."/>
            <person name="Liang Y.M."/>
            <person name="Chen X.F."/>
            <person name="Zhang C."/>
            <person name="Zhao X."/>
            <person name="He X."/>
            <person name="Zhang G.Q."/>
            <person name="Liu Z.J."/>
            <person name="Xu Q."/>
        </authorList>
    </citation>
    <scope>NUCLEOTIDE SEQUENCE [LARGE SCALE GENOMIC DNA]</scope>
    <source>
        <strain evidence="15">GZMU011</strain>
    </source>
</reference>
<evidence type="ECO:0000256" key="6">
    <source>
        <dbReference type="ARBA" id="ARBA00022763"/>
    </source>
</evidence>
<dbReference type="SUPFAM" id="SSF55874">
    <property type="entry name" value="ATPase domain of HSP90 chaperone/DNA topoisomerase II/histidine kinase"/>
    <property type="match status" value="1"/>
</dbReference>
<keyword evidence="8" id="KW-0862">Zinc</keyword>
<dbReference type="GO" id="GO:0031349">
    <property type="term" value="P:positive regulation of defense response"/>
    <property type="evidence" value="ECO:0007669"/>
    <property type="project" value="UniProtKB-ARBA"/>
</dbReference>
<dbReference type="Proteomes" id="UP001552299">
    <property type="component" value="Unassembled WGS sequence"/>
</dbReference>
<dbReference type="GO" id="GO:0008270">
    <property type="term" value="F:zinc ion binding"/>
    <property type="evidence" value="ECO:0007669"/>
    <property type="project" value="UniProtKB-KW"/>
</dbReference>
<sequence length="857" mass="98409">MQPTKEDRPLRVMLVKDNKPICLTRCYDELPLEIPTCWKIVKYEPRSVFQWNSLQQFKLFPEPQNYHHMREWGQFLSYLQQFGMVAVVYTDHFSFYILPPDKDQECTYCVVRVWIKNPDLASYYKKNGVWVHRHPRCSIYNRTSYQESCRSERTLQNKQAFTCRSPSSISSLKDIVVDPENSRNNIGDGTPDNACKSVEDVDVVDRELVSIIHMNQCEDVKMRGKTTQEPVSSKLIQSGSATSDQADMIESNFRQKNFVKMDPSYLTTLSQTHSAWIFGAIAELIDNSRDAHATRLDISVELLYSKKDGNKIPVLSVIDDGDGMTHDDILRMVSFGHKPTTGEDEDRIGKFGIGFKTGAMKLGRDALVLTQSSRSRSIAFLSQAYNEKKDNIEIPIVSYVKNGRYMDIDPSIQSKEFANFNLSAIKEFSPFNEYLLGEQLGLFGKDGTGTQIFIWNLDKWGSDYTLEWNDGKGGESYNKGQGDILIRSRRIRSRLGQISSEVPLDYSLQAYLEVLFLNPRMKIFVQGSLVKSHPLEKSLSRTVTLNGSILARPIQLVFGRSQVEWERMNGGVFLYWKGRLIEAYKRVGGMKHNADVGRGVIGVADVTDIMQNGNGQIWVLNNKQGFQDCEAYAKLEDWLGSKADKYWDENYDNLDLETNDEQYKPDHEWVQCDKCRKWRMLSAGFNIKSLPSEWFCYMPPFNGKCEAPEQKMEAGVVTVAATRHQQDPENSHTKSDQSSPSPKVIATNENHLDPHANDSSRKNAEAKCENWGLKERRSIRMPKSIHKSNPSSSNNDLKPNHRSFKRESNSKSQSTRPPGREDNSYVRRFEVRAQKFFHDARSHSKRDYRTYHNRQNP</sequence>
<comment type="similarity">
    <text evidence="2">Belongs to the MORC ATPase protein family.</text>
</comment>
<dbReference type="GO" id="GO:0031047">
    <property type="term" value="P:regulatory ncRNA-mediated gene silencing"/>
    <property type="evidence" value="ECO:0007669"/>
    <property type="project" value="UniProtKB-KW"/>
</dbReference>
<dbReference type="GO" id="GO:0005634">
    <property type="term" value="C:nucleus"/>
    <property type="evidence" value="ECO:0007669"/>
    <property type="project" value="UniProtKB-SubCell"/>
</dbReference>
<protein>
    <recommendedName>
        <fullName evidence="14">CW-type domain-containing protein</fullName>
    </recommendedName>
</protein>
<gene>
    <name evidence="15" type="ORF">M5K25_024820</name>
</gene>
<evidence type="ECO:0000256" key="8">
    <source>
        <dbReference type="ARBA" id="ARBA00022833"/>
    </source>
</evidence>
<dbReference type="EMBL" id="JANQDX010000018">
    <property type="protein sequence ID" value="KAL0906333.1"/>
    <property type="molecule type" value="Genomic_DNA"/>
</dbReference>
<keyword evidence="5" id="KW-0255">Endonuclease</keyword>
<evidence type="ECO:0000256" key="12">
    <source>
        <dbReference type="ARBA" id="ARBA00023242"/>
    </source>
</evidence>
<keyword evidence="16" id="KW-1185">Reference proteome</keyword>
<feature type="compositionally biased region" description="Basic and acidic residues" evidence="13">
    <location>
        <begin position="750"/>
        <end position="778"/>
    </location>
</feature>
<evidence type="ECO:0000256" key="13">
    <source>
        <dbReference type="SAM" id="MobiDB-lite"/>
    </source>
</evidence>
<evidence type="ECO:0000313" key="16">
    <source>
        <dbReference type="Proteomes" id="UP001552299"/>
    </source>
</evidence>
<dbReference type="PROSITE" id="PS51050">
    <property type="entry name" value="ZF_CW"/>
    <property type="match status" value="1"/>
</dbReference>
<dbReference type="InterPro" id="IPR011124">
    <property type="entry name" value="Znf_CW"/>
</dbReference>
<keyword evidence="6" id="KW-0227">DNA damage</keyword>
<keyword evidence="5" id="KW-0378">Hydrolase</keyword>
<dbReference type="InterPro" id="IPR045261">
    <property type="entry name" value="MORC_ATPase"/>
</dbReference>
<feature type="region of interest" description="Disordered" evidence="13">
    <location>
        <begin position="723"/>
        <end position="857"/>
    </location>
</feature>
<organism evidence="15 16">
    <name type="scientific">Dendrobium thyrsiflorum</name>
    <name type="common">Pinecone-like raceme dendrobium</name>
    <name type="synonym">Orchid</name>
    <dbReference type="NCBI Taxonomy" id="117978"/>
    <lineage>
        <taxon>Eukaryota</taxon>
        <taxon>Viridiplantae</taxon>
        <taxon>Streptophyta</taxon>
        <taxon>Embryophyta</taxon>
        <taxon>Tracheophyta</taxon>
        <taxon>Spermatophyta</taxon>
        <taxon>Magnoliopsida</taxon>
        <taxon>Liliopsida</taxon>
        <taxon>Asparagales</taxon>
        <taxon>Orchidaceae</taxon>
        <taxon>Epidendroideae</taxon>
        <taxon>Malaxideae</taxon>
        <taxon>Dendrobiinae</taxon>
        <taxon>Dendrobium</taxon>
    </lineage>
</organism>
<dbReference type="InterPro" id="IPR041006">
    <property type="entry name" value="Morc_S5"/>
</dbReference>
<accession>A0ABD0U356</accession>
<keyword evidence="3" id="KW-0540">Nuclease</keyword>
<dbReference type="PANTHER" id="PTHR23336:SF11">
    <property type="entry name" value="OS06G0622000 PROTEIN"/>
    <property type="match status" value="1"/>
</dbReference>
<dbReference type="GO" id="GO:0004519">
    <property type="term" value="F:endonuclease activity"/>
    <property type="evidence" value="ECO:0007669"/>
    <property type="project" value="UniProtKB-KW"/>
</dbReference>
<comment type="caution">
    <text evidence="15">The sequence shown here is derived from an EMBL/GenBank/DDBJ whole genome shotgun (WGS) entry which is preliminary data.</text>
</comment>
<feature type="compositionally biased region" description="Basic and acidic residues" evidence="13">
    <location>
        <begin position="818"/>
        <end position="850"/>
    </location>
</feature>
<dbReference type="GO" id="GO:0006281">
    <property type="term" value="P:DNA repair"/>
    <property type="evidence" value="ECO:0007669"/>
    <property type="project" value="UniProtKB-KW"/>
</dbReference>
<dbReference type="Gene3D" id="3.30.565.10">
    <property type="entry name" value="Histidine kinase-like ATPase, C-terminal domain"/>
    <property type="match status" value="1"/>
</dbReference>
<feature type="domain" description="CW-type" evidence="14">
    <location>
        <begin position="663"/>
        <end position="713"/>
    </location>
</feature>
<keyword evidence="9" id="KW-0175">Coiled coil</keyword>
<name>A0ABD0U356_DENTH</name>
<dbReference type="Pfam" id="PF17942">
    <property type="entry name" value="Morc6_S5"/>
    <property type="match status" value="1"/>
</dbReference>
<evidence type="ECO:0000256" key="11">
    <source>
        <dbReference type="ARBA" id="ARBA00023204"/>
    </source>
</evidence>
<keyword evidence="4" id="KW-0479">Metal-binding</keyword>
<dbReference type="Pfam" id="PF13589">
    <property type="entry name" value="HATPase_c_3"/>
    <property type="match status" value="1"/>
</dbReference>
<feature type="compositionally biased region" description="Polar residues" evidence="13">
    <location>
        <begin position="787"/>
        <end position="797"/>
    </location>
</feature>
<evidence type="ECO:0000256" key="1">
    <source>
        <dbReference type="ARBA" id="ARBA00004123"/>
    </source>
</evidence>
<keyword evidence="10" id="KW-0943">RNA-mediated gene silencing</keyword>
<dbReference type="PANTHER" id="PTHR23336">
    <property type="entry name" value="ZINC FINGER CW-TYPE COILED-COIL DOMAIN PROTEIN 3"/>
    <property type="match status" value="1"/>
</dbReference>
<keyword evidence="7" id="KW-0863">Zinc-finger</keyword>
<dbReference type="Pfam" id="PF07496">
    <property type="entry name" value="zf-CW"/>
    <property type="match status" value="1"/>
</dbReference>
<comment type="subcellular location">
    <subcellularLocation>
        <location evidence="1">Nucleus</location>
    </subcellularLocation>
</comment>
<evidence type="ECO:0000256" key="9">
    <source>
        <dbReference type="ARBA" id="ARBA00023054"/>
    </source>
</evidence>
<dbReference type="AlphaFoldDB" id="A0ABD0U356"/>
<evidence type="ECO:0000256" key="3">
    <source>
        <dbReference type="ARBA" id="ARBA00022722"/>
    </source>
</evidence>
<evidence type="ECO:0000256" key="5">
    <source>
        <dbReference type="ARBA" id="ARBA00022759"/>
    </source>
</evidence>